<dbReference type="AlphaFoldDB" id="A0A1T5EVT8"/>
<organism evidence="1 2">
    <name type="scientific">Maribacter arcticus</name>
    <dbReference type="NCBI Taxonomy" id="561365"/>
    <lineage>
        <taxon>Bacteria</taxon>
        <taxon>Pseudomonadati</taxon>
        <taxon>Bacteroidota</taxon>
        <taxon>Flavobacteriia</taxon>
        <taxon>Flavobacteriales</taxon>
        <taxon>Flavobacteriaceae</taxon>
        <taxon>Maribacter</taxon>
    </lineage>
</organism>
<dbReference type="RefSeq" id="WP_079514682.1">
    <property type="nucleotide sequence ID" value="NZ_FUYL01000015.1"/>
</dbReference>
<reference evidence="2" key="1">
    <citation type="submission" date="2017-02" db="EMBL/GenBank/DDBJ databases">
        <authorList>
            <person name="Varghese N."/>
            <person name="Submissions S."/>
        </authorList>
    </citation>
    <scope>NUCLEOTIDE SEQUENCE [LARGE SCALE GENOMIC DNA]</scope>
    <source>
        <strain evidence="2">DSM 23546</strain>
    </source>
</reference>
<evidence type="ECO:0000313" key="2">
    <source>
        <dbReference type="Proteomes" id="UP000190339"/>
    </source>
</evidence>
<sequence length="117" mass="13837">MKKLVFLSIFTLFGIYTIHSQNSNILSNDYEISQKDWDDISYTQYAIGLRTKKKKTIPQIDFIQNYKDSILLETPKNQLSDTQLAKMPVYEPKGEYNMKIYEIDSTIQFYIKIHEPN</sequence>
<name>A0A1T5EVT8_9FLAO</name>
<protein>
    <submittedName>
        <fullName evidence="1">Uncharacterized protein</fullName>
    </submittedName>
</protein>
<evidence type="ECO:0000313" key="1">
    <source>
        <dbReference type="EMBL" id="SKB88082.1"/>
    </source>
</evidence>
<dbReference type="EMBL" id="FUYL01000015">
    <property type="protein sequence ID" value="SKB88082.1"/>
    <property type="molecule type" value="Genomic_DNA"/>
</dbReference>
<keyword evidence="2" id="KW-1185">Reference proteome</keyword>
<accession>A0A1T5EVT8</accession>
<dbReference type="OrthoDB" id="1445848at2"/>
<gene>
    <name evidence="1" type="ORF">SAMN05660866_03739</name>
</gene>
<dbReference type="Proteomes" id="UP000190339">
    <property type="component" value="Unassembled WGS sequence"/>
</dbReference>
<proteinExistence type="predicted"/>